<name>A4WY26_CERS5</name>
<geneLocation type="plasmid" evidence="2">
    <name>pRSPA01</name>
</geneLocation>
<evidence type="ECO:0000256" key="1">
    <source>
        <dbReference type="SAM" id="MobiDB-lite"/>
    </source>
</evidence>
<accession>A4WY26</accession>
<sequence>MFADSGFRRGHRGDLGLCFGGSGFRGGRTGWRIVTPTTGPCRFLFRFRLQALHRRVRHGARTRGAPWLTLDERAIPRRILVRQERRDLAMGEPADDPDFTWVLGTARLRAYRHGEVVVHQGQAEAPEAPRPEGEEPALAAEGGSPAVPARSSCSTGRPGRRQEPGEAPPVIAREPVVDRGGQLGVL</sequence>
<dbReference type="BioCyc" id="RSPH349102:G1G8M-3519-MONOMER"/>
<dbReference type="AlphaFoldDB" id="A4WY26"/>
<protein>
    <submittedName>
        <fullName evidence="2">Uncharacterized protein</fullName>
    </submittedName>
</protein>
<feature type="compositionally biased region" description="Low complexity" evidence="1">
    <location>
        <begin position="136"/>
        <end position="146"/>
    </location>
</feature>
<reference evidence="2" key="1">
    <citation type="submission" date="2007-04" db="EMBL/GenBank/DDBJ databases">
        <title>Complete sequence of plasmid pRSPA01 of Rhodobacter sphaeroides ATCC 17025.</title>
        <authorList>
            <consortium name="US DOE Joint Genome Institute"/>
            <person name="Copeland A."/>
            <person name="Lucas S."/>
            <person name="Lapidus A."/>
            <person name="Barry K."/>
            <person name="Detter J.C."/>
            <person name="Glavina del Rio T."/>
            <person name="Hammon N."/>
            <person name="Israni S."/>
            <person name="Dalin E."/>
            <person name="Tice H."/>
            <person name="Pitluck S."/>
            <person name="Chertkov O."/>
            <person name="Brettin T."/>
            <person name="Bruce D."/>
            <person name="Han C."/>
            <person name="Schmutz J."/>
            <person name="Larimer F."/>
            <person name="Land M."/>
            <person name="Hauser L."/>
            <person name="Kyrpides N."/>
            <person name="Kim E."/>
            <person name="Richardson P."/>
            <person name="Mackenzie C."/>
            <person name="Choudhary M."/>
            <person name="Donohue T.J."/>
            <person name="Kaplan S."/>
        </authorList>
    </citation>
    <scope>NUCLEOTIDE SEQUENCE [LARGE SCALE GENOMIC DNA]</scope>
    <source>
        <strain evidence="2">ATCC 17025</strain>
        <plasmid evidence="2">pRSPA01</plasmid>
    </source>
</reference>
<keyword evidence="2" id="KW-0614">Plasmid</keyword>
<feature type="region of interest" description="Disordered" evidence="1">
    <location>
        <begin position="121"/>
        <end position="186"/>
    </location>
</feature>
<proteinExistence type="predicted"/>
<evidence type="ECO:0000313" key="2">
    <source>
        <dbReference type="EMBL" id="ABP72290.1"/>
    </source>
</evidence>
<gene>
    <name evidence="2" type="ordered locus">Rsph17025_3413</name>
</gene>
<dbReference type="HOGENOM" id="CLU_1453369_0_0_5"/>
<dbReference type="EMBL" id="CP000662">
    <property type="protein sequence ID" value="ABP72290.1"/>
    <property type="molecule type" value="Genomic_DNA"/>
</dbReference>
<organism evidence="2">
    <name type="scientific">Cereibacter sphaeroides (strain ATCC 17025 / ATH 2.4.3)</name>
    <name type="common">Rhodobacter sphaeroides</name>
    <dbReference type="NCBI Taxonomy" id="349102"/>
    <lineage>
        <taxon>Bacteria</taxon>
        <taxon>Pseudomonadati</taxon>
        <taxon>Pseudomonadota</taxon>
        <taxon>Alphaproteobacteria</taxon>
        <taxon>Rhodobacterales</taxon>
        <taxon>Paracoccaceae</taxon>
        <taxon>Cereibacter</taxon>
    </lineage>
</organism>
<dbReference type="KEGG" id="rsq:Rsph17025_3413"/>